<evidence type="ECO:0000256" key="7">
    <source>
        <dbReference type="ARBA" id="ARBA00022903"/>
    </source>
</evidence>
<dbReference type="InterPro" id="IPR050445">
    <property type="entry name" value="Bact_polysacc_biosynth/exp"/>
</dbReference>
<evidence type="ECO:0000256" key="3">
    <source>
        <dbReference type="ARBA" id="ARBA00006683"/>
    </source>
</evidence>
<evidence type="ECO:0000256" key="5">
    <source>
        <dbReference type="ARBA" id="ARBA00022475"/>
    </source>
</evidence>
<dbReference type="GO" id="GO:0000271">
    <property type="term" value="P:polysaccharide biosynthetic process"/>
    <property type="evidence" value="ECO:0007669"/>
    <property type="project" value="UniProtKB-KW"/>
</dbReference>
<keyword evidence="6 12" id="KW-0812">Transmembrane</keyword>
<evidence type="ECO:0000256" key="8">
    <source>
        <dbReference type="ARBA" id="ARBA00022989"/>
    </source>
</evidence>
<keyword evidence="5" id="KW-1003">Cell membrane</keyword>
<sequence>MEKNFDLRRVFVVMRKHWWAILLCTLGAAIIAFDFAAFAMPPKYTSSLRILVNQPSGTETAGTAYQDQQANVQMISTYKNLFSDRSILSKVKHNLGETRQLVRPAKKAVYRVVKVKKHEKRELVSAAEPAVYADKTAYDVSTKTLQNSISISNQQNSQVFFLNAEGTSPDEAAAIANVTASVFQARVKALMHVNELTIVSKAIPNHTKTSPKLGWITFAGLVVGFLIGLSYAVIRELRKTKVQPLRHVVSK</sequence>
<evidence type="ECO:0000256" key="1">
    <source>
        <dbReference type="ARBA" id="ARBA00004651"/>
    </source>
</evidence>
<dbReference type="EMBL" id="AYYR01000004">
    <property type="protein sequence ID" value="KRM77917.1"/>
    <property type="molecule type" value="Genomic_DNA"/>
</dbReference>
<evidence type="ECO:0000256" key="2">
    <source>
        <dbReference type="ARBA" id="ARBA00005132"/>
    </source>
</evidence>
<evidence type="ECO:0000256" key="10">
    <source>
        <dbReference type="ARBA" id="ARBA00023169"/>
    </source>
</evidence>
<dbReference type="RefSeq" id="WP_054761559.1">
    <property type="nucleotide sequence ID" value="NZ_AYYR01000004.1"/>
</dbReference>
<evidence type="ECO:0000259" key="13">
    <source>
        <dbReference type="Pfam" id="PF02706"/>
    </source>
</evidence>
<dbReference type="Proteomes" id="UP000051845">
    <property type="component" value="Unassembled WGS sequence"/>
</dbReference>
<comment type="similarity">
    <text evidence="3">Belongs to the CpsC/CapA family.</text>
</comment>
<gene>
    <name evidence="14" type="ORF">FC82_GL001806</name>
</gene>
<dbReference type="PANTHER" id="PTHR32309">
    <property type="entry name" value="TYROSINE-PROTEIN KINASE"/>
    <property type="match status" value="1"/>
</dbReference>
<evidence type="ECO:0000313" key="15">
    <source>
        <dbReference type="Proteomes" id="UP000051845"/>
    </source>
</evidence>
<dbReference type="PANTHER" id="PTHR32309:SF13">
    <property type="entry name" value="FERRIC ENTEROBACTIN TRANSPORT PROTEIN FEPE"/>
    <property type="match status" value="1"/>
</dbReference>
<dbReference type="GO" id="GO:0005886">
    <property type="term" value="C:plasma membrane"/>
    <property type="evidence" value="ECO:0007669"/>
    <property type="project" value="UniProtKB-SubCell"/>
</dbReference>
<keyword evidence="8 12" id="KW-1133">Transmembrane helix</keyword>
<dbReference type="Pfam" id="PF02706">
    <property type="entry name" value="Wzz"/>
    <property type="match status" value="1"/>
</dbReference>
<name>A0A0R2BED1_SECCO</name>
<dbReference type="PATRIC" id="fig|1423733.4.peg.1902"/>
<evidence type="ECO:0000256" key="6">
    <source>
        <dbReference type="ARBA" id="ARBA00022692"/>
    </source>
</evidence>
<comment type="function">
    <text evidence="11">Required for CpsD phosphorylation. Involved in the regulation of capsular polysaccharide biosynthesis. May be part of a complex that directs the coordinated polymerization and export to the cell surface of the capsular polysaccharide.</text>
</comment>
<evidence type="ECO:0000256" key="11">
    <source>
        <dbReference type="ARBA" id="ARBA00045736"/>
    </source>
</evidence>
<evidence type="ECO:0000256" key="9">
    <source>
        <dbReference type="ARBA" id="ARBA00023136"/>
    </source>
</evidence>
<dbReference type="GO" id="GO:0004713">
    <property type="term" value="F:protein tyrosine kinase activity"/>
    <property type="evidence" value="ECO:0007669"/>
    <property type="project" value="TreeGrafter"/>
</dbReference>
<comment type="subcellular location">
    <subcellularLocation>
        <location evidence="1">Cell membrane</location>
        <topology evidence="1">Multi-pass membrane protein</topology>
    </subcellularLocation>
</comment>
<comment type="caution">
    <text evidence="14">The sequence shown here is derived from an EMBL/GenBank/DDBJ whole genome shotgun (WGS) entry which is preliminary data.</text>
</comment>
<protein>
    <recommendedName>
        <fullName evidence="4">Capsular polysaccharide biosynthesis protein CpsC</fullName>
    </recommendedName>
</protein>
<keyword evidence="7" id="KW-0972">Capsule biogenesis/degradation</keyword>
<evidence type="ECO:0000256" key="4">
    <source>
        <dbReference type="ARBA" id="ARBA00020739"/>
    </source>
</evidence>
<evidence type="ECO:0000256" key="12">
    <source>
        <dbReference type="SAM" id="Phobius"/>
    </source>
</evidence>
<dbReference type="InterPro" id="IPR003856">
    <property type="entry name" value="LPS_length_determ_N"/>
</dbReference>
<accession>A0A0R2BED1</accession>
<feature type="transmembrane region" description="Helical" evidence="12">
    <location>
        <begin position="213"/>
        <end position="234"/>
    </location>
</feature>
<feature type="domain" description="Polysaccharide chain length determinant N-terminal" evidence="13">
    <location>
        <begin position="4"/>
        <end position="94"/>
    </location>
</feature>
<dbReference type="AlphaFoldDB" id="A0A0R2BED1"/>
<comment type="pathway">
    <text evidence="2">Capsule biogenesis; capsule polysaccharide biosynthesis.</text>
</comment>
<organism evidence="14 15">
    <name type="scientific">Secundilactobacillus collinoides DSM 20515 = JCM 1123</name>
    <dbReference type="NCBI Taxonomy" id="1423733"/>
    <lineage>
        <taxon>Bacteria</taxon>
        <taxon>Bacillati</taxon>
        <taxon>Bacillota</taxon>
        <taxon>Bacilli</taxon>
        <taxon>Lactobacillales</taxon>
        <taxon>Lactobacillaceae</taxon>
        <taxon>Secundilactobacillus</taxon>
    </lineage>
</organism>
<reference evidence="14 15" key="1">
    <citation type="journal article" date="2015" name="Genome Announc.">
        <title>Expanding the biotechnology potential of lactobacilli through comparative genomics of 213 strains and associated genera.</title>
        <authorList>
            <person name="Sun Z."/>
            <person name="Harris H.M."/>
            <person name="McCann A."/>
            <person name="Guo C."/>
            <person name="Argimon S."/>
            <person name="Zhang W."/>
            <person name="Yang X."/>
            <person name="Jeffery I.B."/>
            <person name="Cooney J.C."/>
            <person name="Kagawa T.F."/>
            <person name="Liu W."/>
            <person name="Song Y."/>
            <person name="Salvetti E."/>
            <person name="Wrobel A."/>
            <person name="Rasinkangas P."/>
            <person name="Parkhill J."/>
            <person name="Rea M.C."/>
            <person name="O'Sullivan O."/>
            <person name="Ritari J."/>
            <person name="Douillard F.P."/>
            <person name="Paul Ross R."/>
            <person name="Yang R."/>
            <person name="Briner A.E."/>
            <person name="Felis G.E."/>
            <person name="de Vos W.M."/>
            <person name="Barrangou R."/>
            <person name="Klaenhammer T.R."/>
            <person name="Caufield P.W."/>
            <person name="Cui Y."/>
            <person name="Zhang H."/>
            <person name="O'Toole P.W."/>
        </authorList>
    </citation>
    <scope>NUCLEOTIDE SEQUENCE [LARGE SCALE GENOMIC DNA]</scope>
    <source>
        <strain evidence="14 15">DSM 20515</strain>
    </source>
</reference>
<proteinExistence type="inferred from homology"/>
<keyword evidence="10" id="KW-0270">Exopolysaccharide synthesis</keyword>
<evidence type="ECO:0000313" key="14">
    <source>
        <dbReference type="EMBL" id="KRM77917.1"/>
    </source>
</evidence>
<keyword evidence="9 12" id="KW-0472">Membrane</keyword>